<keyword evidence="4" id="KW-1185">Reference proteome</keyword>
<comment type="caution">
    <text evidence="3">The sequence shown here is derived from an EMBL/GenBank/DDBJ whole genome shotgun (WGS) entry which is preliminary data.</text>
</comment>
<dbReference type="Pfam" id="PF05751">
    <property type="entry name" value="FixH"/>
    <property type="match status" value="1"/>
</dbReference>
<reference evidence="4" key="1">
    <citation type="submission" date="2017-09" db="EMBL/GenBank/DDBJ databases">
        <title>FDA dAtabase for Regulatory Grade micrObial Sequences (FDA-ARGOS): Supporting development and validation of Infectious Disease Dx tests.</title>
        <authorList>
            <person name="Minogue T."/>
            <person name="Wolcott M."/>
            <person name="Wasieloski L."/>
            <person name="Aguilar W."/>
            <person name="Moore D."/>
            <person name="Tallon L."/>
            <person name="Sadzewicz L."/>
            <person name="Ott S."/>
            <person name="Zhao X."/>
            <person name="Nagaraj S."/>
            <person name="Vavikolanu K."/>
            <person name="Aluvathingal J."/>
            <person name="Nadendla S."/>
            <person name="Sichtig H."/>
        </authorList>
    </citation>
    <scope>NUCLEOTIDE SEQUENCE [LARGE SCALE GENOMIC DNA]</scope>
    <source>
        <strain evidence="4">FDAARGOS_394</strain>
    </source>
</reference>
<keyword evidence="2" id="KW-0472">Membrane</keyword>
<gene>
    <name evidence="3" type="ORF">CRM82_10365</name>
</gene>
<dbReference type="InterPro" id="IPR008620">
    <property type="entry name" value="FixH"/>
</dbReference>
<evidence type="ECO:0000313" key="4">
    <source>
        <dbReference type="Proteomes" id="UP000220246"/>
    </source>
</evidence>
<dbReference type="RefSeq" id="WP_066535456.1">
    <property type="nucleotide sequence ID" value="NZ_DALZQJ010000016.1"/>
</dbReference>
<name>A0A2A7UU98_COMTR</name>
<dbReference type="AlphaFoldDB" id="A0A2A7UU98"/>
<proteinExistence type="predicted"/>
<evidence type="ECO:0000313" key="3">
    <source>
        <dbReference type="EMBL" id="PEH88939.1"/>
    </source>
</evidence>
<keyword evidence="2" id="KW-0812">Transmembrane</keyword>
<feature type="transmembrane region" description="Helical" evidence="2">
    <location>
        <begin position="24"/>
        <end position="46"/>
    </location>
</feature>
<dbReference type="EMBL" id="PDEA01000001">
    <property type="protein sequence ID" value="PEH88939.1"/>
    <property type="molecule type" value="Genomic_DNA"/>
</dbReference>
<sequence length="97" mass="10795">MTTTTQQAVSPEKSAAPWWKFGHVWLVLAGPIIVVIAGLTTFWIAVHSPDPVIEEDYYRKGIEINQTLRNPEKSFAPALQSRNHAATPEEAQPSMKP</sequence>
<feature type="region of interest" description="Disordered" evidence="1">
    <location>
        <begin position="71"/>
        <end position="97"/>
    </location>
</feature>
<dbReference type="STRING" id="1219032.GCA_001515545_01631"/>
<dbReference type="OrthoDB" id="5295180at2"/>
<organism evidence="3 4">
    <name type="scientific">Comamonas terrigena</name>
    <dbReference type="NCBI Taxonomy" id="32013"/>
    <lineage>
        <taxon>Bacteria</taxon>
        <taxon>Pseudomonadati</taxon>
        <taxon>Pseudomonadota</taxon>
        <taxon>Betaproteobacteria</taxon>
        <taxon>Burkholderiales</taxon>
        <taxon>Comamonadaceae</taxon>
        <taxon>Comamonas</taxon>
    </lineage>
</organism>
<keyword evidence="2" id="KW-1133">Transmembrane helix</keyword>
<evidence type="ECO:0000256" key="1">
    <source>
        <dbReference type="SAM" id="MobiDB-lite"/>
    </source>
</evidence>
<protein>
    <submittedName>
        <fullName evidence="3">Nitrogen fixation protein FixH</fullName>
    </submittedName>
</protein>
<evidence type="ECO:0000256" key="2">
    <source>
        <dbReference type="SAM" id="Phobius"/>
    </source>
</evidence>
<dbReference type="GeneID" id="80801010"/>
<dbReference type="Proteomes" id="UP000220246">
    <property type="component" value="Unassembled WGS sequence"/>
</dbReference>
<accession>A0A2A7UU98</accession>